<dbReference type="RefSeq" id="WP_070984899.1">
    <property type="nucleotide sequence ID" value="NZ_MKJU01000025.1"/>
</dbReference>
<evidence type="ECO:0000313" key="1">
    <source>
        <dbReference type="EMBL" id="OHU91202.1"/>
    </source>
</evidence>
<accession>A0A1S1MUI6</accession>
<organism evidence="1 2">
    <name type="scientific">Pseudoalteromonas amylolytica</name>
    <dbReference type="NCBI Taxonomy" id="1859457"/>
    <lineage>
        <taxon>Bacteria</taxon>
        <taxon>Pseudomonadati</taxon>
        <taxon>Pseudomonadota</taxon>
        <taxon>Gammaproteobacteria</taxon>
        <taxon>Alteromonadales</taxon>
        <taxon>Pseudoalteromonadaceae</taxon>
        <taxon>Pseudoalteromonas</taxon>
    </lineage>
</organism>
<reference evidence="1 2" key="1">
    <citation type="submission" date="2016-09" db="EMBL/GenBank/DDBJ databases">
        <title>Pseudoalteromonas amylolytica sp. nov., isolated from the surface seawater.</title>
        <authorList>
            <person name="Wu Y.-H."/>
            <person name="Cheng H."/>
            <person name="Jin X.-B."/>
            <person name="Wang C.-S."/>
            <person name="Xu X.-W."/>
        </authorList>
    </citation>
    <scope>NUCLEOTIDE SEQUENCE [LARGE SCALE GENOMIC DNA]</scope>
    <source>
        <strain evidence="1 2">JW1</strain>
    </source>
</reference>
<evidence type="ECO:0000313" key="2">
    <source>
        <dbReference type="Proteomes" id="UP000179786"/>
    </source>
</evidence>
<name>A0A1S1MUI6_9GAMM</name>
<dbReference type="OrthoDB" id="6307956at2"/>
<dbReference type="EMBL" id="MKJU01000025">
    <property type="protein sequence ID" value="OHU91202.1"/>
    <property type="molecule type" value="Genomic_DNA"/>
</dbReference>
<dbReference type="AlphaFoldDB" id="A0A1S1MUI6"/>
<dbReference type="STRING" id="1859457.BET10_10190"/>
<protein>
    <submittedName>
        <fullName evidence="1">Uncharacterized protein</fullName>
    </submittedName>
</protein>
<keyword evidence="2" id="KW-1185">Reference proteome</keyword>
<proteinExistence type="predicted"/>
<dbReference type="Proteomes" id="UP000179786">
    <property type="component" value="Unassembled WGS sequence"/>
</dbReference>
<comment type="caution">
    <text evidence="1">The sequence shown here is derived from an EMBL/GenBank/DDBJ whole genome shotgun (WGS) entry which is preliminary data.</text>
</comment>
<sequence length="219" mass="25070">MKALFPLLLALLIAACQSPVIHIYSRDLSQAQHAKIQALLEIEKVRYQFTNLQSPERYNQPSLLYHPQDSDQTLISAVERVVKGMGYEGLSIQVFSKDNHYYTQGNMGLYFPTKMREVVVPDLLFTHECADIDMQIQMKHTGQWVARNQTDLKGKWQYIEPYLTLLWFDGAGMVQQAYQGKTHTVTTKLGQRNAVTFSALGHRSYPLPILNCDLQAVFM</sequence>
<gene>
    <name evidence="1" type="ORF">BET10_10190</name>
</gene>
<dbReference type="PROSITE" id="PS51257">
    <property type="entry name" value="PROKAR_LIPOPROTEIN"/>
    <property type="match status" value="1"/>
</dbReference>